<feature type="transmembrane region" description="Helical" evidence="2">
    <location>
        <begin position="59"/>
        <end position="80"/>
    </location>
</feature>
<proteinExistence type="predicted"/>
<protein>
    <submittedName>
        <fullName evidence="4">DUF2236 domain-containing protein</fullName>
    </submittedName>
</protein>
<dbReference type="Proteomes" id="UP000095280">
    <property type="component" value="Unplaced"/>
</dbReference>
<evidence type="ECO:0000313" key="3">
    <source>
        <dbReference type="Proteomes" id="UP000095280"/>
    </source>
</evidence>
<keyword evidence="3" id="KW-1185">Reference proteome</keyword>
<reference evidence="4" key="1">
    <citation type="submission" date="2016-11" db="UniProtKB">
        <authorList>
            <consortium name="WormBaseParasite"/>
        </authorList>
    </citation>
    <scope>IDENTIFICATION</scope>
</reference>
<evidence type="ECO:0000256" key="2">
    <source>
        <dbReference type="SAM" id="Phobius"/>
    </source>
</evidence>
<dbReference type="AlphaFoldDB" id="A0A1I8GEN2"/>
<evidence type="ECO:0000313" key="4">
    <source>
        <dbReference type="WBParaSite" id="maker-uti_cns_0001622-snap-gene-0.4-mRNA-1"/>
    </source>
</evidence>
<keyword evidence="2" id="KW-1133">Transmembrane helix</keyword>
<keyword evidence="2" id="KW-0812">Transmembrane</keyword>
<accession>A0A1I8GEN2</accession>
<feature type="region of interest" description="Disordered" evidence="1">
    <location>
        <begin position="14"/>
        <end position="35"/>
    </location>
</feature>
<dbReference type="WBParaSite" id="maker-uti_cns_0001622-snap-gene-0.4-mRNA-1">
    <property type="protein sequence ID" value="maker-uti_cns_0001622-snap-gene-0.4-mRNA-1"/>
    <property type="gene ID" value="maker-uti_cns_0001622-snap-gene-0.4"/>
</dbReference>
<dbReference type="PANTHER" id="PTHR37159">
    <property type="entry name" value="GH11867P"/>
    <property type="match status" value="1"/>
</dbReference>
<dbReference type="PANTHER" id="PTHR37159:SF1">
    <property type="entry name" value="GH11867P"/>
    <property type="match status" value="1"/>
</dbReference>
<sequence length="353" mass="37627">MTFKNVTCKQREHPGIMDGAADDSQRSGSSSPTSDGLLAQADQRVAFCLLADNFASCLAALLFSLMTGLSLAPLSTVLAATRRSDQPVKALHRYLSTARHVIAWHLGDPLDPNCQAGQSSVAVRRAHAVAAASVQLERRGVGADFPADDMRTVQTAFVAYALLHSRMFGIRLDGGERQQLILAAYARHWHRISLSLGMTEADSALSGDLRSCRSACGDVQLRLISALQAPPPQFLPLAEALSAGICLIAGDRHSPLLLRFLLLPLRLLLSSFSPPAVVAVFLEAAAAPDAMRRRALASVGYRPVVHAALAGLLRCLLRLLACAPRRFHQGTFCPRLPADAPGSARLVAGGHSP</sequence>
<keyword evidence="2" id="KW-0472">Membrane</keyword>
<name>A0A1I8GEN2_9PLAT</name>
<evidence type="ECO:0000256" key="1">
    <source>
        <dbReference type="SAM" id="MobiDB-lite"/>
    </source>
</evidence>
<organism evidence="3 4">
    <name type="scientific">Macrostomum lignano</name>
    <dbReference type="NCBI Taxonomy" id="282301"/>
    <lineage>
        <taxon>Eukaryota</taxon>
        <taxon>Metazoa</taxon>
        <taxon>Spiralia</taxon>
        <taxon>Lophotrochozoa</taxon>
        <taxon>Platyhelminthes</taxon>
        <taxon>Rhabditophora</taxon>
        <taxon>Macrostomorpha</taxon>
        <taxon>Macrostomida</taxon>
        <taxon>Macrostomidae</taxon>
        <taxon>Macrostomum</taxon>
    </lineage>
</organism>